<evidence type="ECO:0000313" key="1">
    <source>
        <dbReference type="EMBL" id="CAG8523537.1"/>
    </source>
</evidence>
<organism evidence="1 2">
    <name type="scientific">Cetraspora pellucida</name>
    <dbReference type="NCBI Taxonomy" id="1433469"/>
    <lineage>
        <taxon>Eukaryota</taxon>
        <taxon>Fungi</taxon>
        <taxon>Fungi incertae sedis</taxon>
        <taxon>Mucoromycota</taxon>
        <taxon>Glomeromycotina</taxon>
        <taxon>Glomeromycetes</taxon>
        <taxon>Diversisporales</taxon>
        <taxon>Gigasporaceae</taxon>
        <taxon>Cetraspora</taxon>
    </lineage>
</organism>
<name>A0ACA9LDD9_9GLOM</name>
<evidence type="ECO:0000313" key="2">
    <source>
        <dbReference type="Proteomes" id="UP000789366"/>
    </source>
</evidence>
<dbReference type="EMBL" id="CAJVPW010003409">
    <property type="protein sequence ID" value="CAG8523537.1"/>
    <property type="molecule type" value="Genomic_DNA"/>
</dbReference>
<gene>
    <name evidence="1" type="ORF">SPELUC_LOCUS4043</name>
</gene>
<comment type="caution">
    <text evidence="1">The sequence shown here is derived from an EMBL/GenBank/DDBJ whole genome shotgun (WGS) entry which is preliminary data.</text>
</comment>
<sequence>MTSAINVSALKFKTEAKENKISYTESTCAITDKPINEVIIKNDQDDISYEPICNTDNINHKPIYDTDSSVEKLDSFHIWNDIETFLHVYELEKGFVFKKEELKLK</sequence>
<dbReference type="Proteomes" id="UP000789366">
    <property type="component" value="Unassembled WGS sequence"/>
</dbReference>
<accession>A0ACA9LDD9</accession>
<proteinExistence type="predicted"/>
<protein>
    <submittedName>
        <fullName evidence="1">3989_t:CDS:1</fullName>
    </submittedName>
</protein>
<reference evidence="1" key="1">
    <citation type="submission" date="2021-06" db="EMBL/GenBank/DDBJ databases">
        <authorList>
            <person name="Kallberg Y."/>
            <person name="Tangrot J."/>
            <person name="Rosling A."/>
        </authorList>
    </citation>
    <scope>NUCLEOTIDE SEQUENCE</scope>
    <source>
        <strain evidence="1">28 12/20/2015</strain>
    </source>
</reference>
<keyword evidence="2" id="KW-1185">Reference proteome</keyword>